<proteinExistence type="predicted"/>
<protein>
    <submittedName>
        <fullName evidence="1">Uncharacterized protein</fullName>
    </submittedName>
</protein>
<evidence type="ECO:0000313" key="2">
    <source>
        <dbReference type="Proteomes" id="UP000218231"/>
    </source>
</evidence>
<keyword evidence="2" id="KW-1185">Reference proteome</keyword>
<accession>A0A2A2K9B3</accession>
<organism evidence="1 2">
    <name type="scientific">Diploscapter pachys</name>
    <dbReference type="NCBI Taxonomy" id="2018661"/>
    <lineage>
        <taxon>Eukaryota</taxon>
        <taxon>Metazoa</taxon>
        <taxon>Ecdysozoa</taxon>
        <taxon>Nematoda</taxon>
        <taxon>Chromadorea</taxon>
        <taxon>Rhabditida</taxon>
        <taxon>Rhabditina</taxon>
        <taxon>Rhabditomorpha</taxon>
        <taxon>Rhabditoidea</taxon>
        <taxon>Rhabditidae</taxon>
        <taxon>Diploscapter</taxon>
    </lineage>
</organism>
<comment type="caution">
    <text evidence="1">The sequence shown here is derived from an EMBL/GenBank/DDBJ whole genome shotgun (WGS) entry which is preliminary data.</text>
</comment>
<name>A0A2A2K9B3_9BILA</name>
<gene>
    <name evidence="1" type="ORF">WR25_01480</name>
</gene>
<dbReference type="EMBL" id="LIAE01009250">
    <property type="protein sequence ID" value="PAV70566.1"/>
    <property type="molecule type" value="Genomic_DNA"/>
</dbReference>
<evidence type="ECO:0000313" key="1">
    <source>
        <dbReference type="EMBL" id="PAV70566.1"/>
    </source>
</evidence>
<reference evidence="1 2" key="1">
    <citation type="journal article" date="2017" name="Curr. Biol.">
        <title>Genome architecture and evolution of a unichromosomal asexual nematode.</title>
        <authorList>
            <person name="Fradin H."/>
            <person name="Zegar C."/>
            <person name="Gutwein M."/>
            <person name="Lucas J."/>
            <person name="Kovtun M."/>
            <person name="Corcoran D."/>
            <person name="Baugh L.R."/>
            <person name="Kiontke K."/>
            <person name="Gunsalus K."/>
            <person name="Fitch D.H."/>
            <person name="Piano F."/>
        </authorList>
    </citation>
    <scope>NUCLEOTIDE SEQUENCE [LARGE SCALE GENOMIC DNA]</scope>
    <source>
        <strain evidence="1">PF1309</strain>
    </source>
</reference>
<dbReference type="Proteomes" id="UP000218231">
    <property type="component" value="Unassembled WGS sequence"/>
</dbReference>
<sequence length="100" mass="10725">MPSPGTCASSNDCAPGLHALSAISCAVVVAAVGYQTTICSGRPVCESCSVEDWKPMGVLIGKGKRRQASPQQCAENCFQSLFFLEWVRVMPGWTQVLCDR</sequence>
<dbReference type="AlphaFoldDB" id="A0A2A2K9B3"/>